<dbReference type="EnsemblPlants" id="OBART07G02960.1">
    <property type="protein sequence ID" value="OBART07G02960.1"/>
    <property type="gene ID" value="OBART07G02960"/>
</dbReference>
<dbReference type="AlphaFoldDB" id="A0A0D3GM91"/>
<evidence type="ECO:0000313" key="3">
    <source>
        <dbReference type="Proteomes" id="UP000026960"/>
    </source>
</evidence>
<keyword evidence="1" id="KW-0732">Signal</keyword>
<reference evidence="2" key="2">
    <citation type="submission" date="2015-03" db="UniProtKB">
        <authorList>
            <consortium name="EnsemblPlants"/>
        </authorList>
    </citation>
    <scope>IDENTIFICATION</scope>
</reference>
<evidence type="ECO:0008006" key="4">
    <source>
        <dbReference type="Google" id="ProtNLM"/>
    </source>
</evidence>
<dbReference type="PaxDb" id="65489-OBART07G02960.1"/>
<feature type="chain" id="PRO_5002272671" description="DUF3778 domain-containing protein" evidence="1">
    <location>
        <begin position="21"/>
        <end position="64"/>
    </location>
</feature>
<dbReference type="Gramene" id="OBART07G02960.1">
    <property type="protein sequence ID" value="OBART07G02960.1"/>
    <property type="gene ID" value="OBART07G02960"/>
</dbReference>
<reference evidence="2" key="1">
    <citation type="journal article" date="2009" name="Rice">
        <title>De Novo Next Generation Sequencing of Plant Genomes.</title>
        <authorList>
            <person name="Rounsley S."/>
            <person name="Marri P.R."/>
            <person name="Yu Y."/>
            <person name="He R."/>
            <person name="Sisneros N."/>
            <person name="Goicoechea J.L."/>
            <person name="Lee S.J."/>
            <person name="Angelova A."/>
            <person name="Kudrna D."/>
            <person name="Luo M."/>
            <person name="Affourtit J."/>
            <person name="Desany B."/>
            <person name="Knight J."/>
            <person name="Niazi F."/>
            <person name="Egholm M."/>
            <person name="Wing R.A."/>
        </authorList>
    </citation>
    <scope>NUCLEOTIDE SEQUENCE [LARGE SCALE GENOMIC DNA]</scope>
    <source>
        <strain evidence="2">cv. IRGC 105608</strain>
    </source>
</reference>
<name>A0A0D3GM91_9ORYZ</name>
<proteinExistence type="predicted"/>
<accession>A0A0D3GM91</accession>
<dbReference type="Proteomes" id="UP000026960">
    <property type="component" value="Chromosome 7"/>
</dbReference>
<feature type="signal peptide" evidence="1">
    <location>
        <begin position="1"/>
        <end position="20"/>
    </location>
</feature>
<protein>
    <recommendedName>
        <fullName evidence="4">DUF3778 domain-containing protein</fullName>
    </recommendedName>
</protein>
<organism evidence="2">
    <name type="scientific">Oryza barthii</name>
    <dbReference type="NCBI Taxonomy" id="65489"/>
    <lineage>
        <taxon>Eukaryota</taxon>
        <taxon>Viridiplantae</taxon>
        <taxon>Streptophyta</taxon>
        <taxon>Embryophyta</taxon>
        <taxon>Tracheophyta</taxon>
        <taxon>Spermatophyta</taxon>
        <taxon>Magnoliopsida</taxon>
        <taxon>Liliopsida</taxon>
        <taxon>Poales</taxon>
        <taxon>Poaceae</taxon>
        <taxon>BOP clade</taxon>
        <taxon>Oryzoideae</taxon>
        <taxon>Oryzeae</taxon>
        <taxon>Oryzinae</taxon>
        <taxon>Oryza</taxon>
    </lineage>
</organism>
<keyword evidence="3" id="KW-1185">Reference proteome</keyword>
<dbReference type="HOGENOM" id="CLU_2871190_0_0_1"/>
<sequence length="64" mass="7492">MHPEVHLAMATTRLLHVTSCLRLSVVVTADFGGRRLRWGVQLLKQITNEVFKSQFGWRSTWRRL</sequence>
<evidence type="ECO:0000256" key="1">
    <source>
        <dbReference type="SAM" id="SignalP"/>
    </source>
</evidence>
<evidence type="ECO:0000313" key="2">
    <source>
        <dbReference type="EnsemblPlants" id="OBART07G02960.1"/>
    </source>
</evidence>